<protein>
    <submittedName>
        <fullName evidence="4">Uncharacterized protein</fullName>
    </submittedName>
</protein>
<dbReference type="SUPFAM" id="SSF51735">
    <property type="entry name" value="NAD(P)-binding Rossmann-fold domains"/>
    <property type="match status" value="1"/>
</dbReference>
<dbReference type="Pfam" id="PF14833">
    <property type="entry name" value="NAD_binding_11"/>
    <property type="match status" value="1"/>
</dbReference>
<dbReference type="PANTHER" id="PTHR43060:SF15">
    <property type="entry name" value="3-HYDROXYISOBUTYRATE DEHYDROGENASE-LIKE 1, MITOCHONDRIAL-RELATED"/>
    <property type="match status" value="1"/>
</dbReference>
<reference evidence="4" key="1">
    <citation type="submission" date="2024-01" db="EMBL/GenBank/DDBJ databases">
        <authorList>
            <person name="Webb A."/>
        </authorList>
    </citation>
    <scope>NUCLEOTIDE SEQUENCE</scope>
    <source>
        <strain evidence="4">Pm1</strain>
    </source>
</reference>
<accession>A0AAV1T919</accession>
<feature type="compositionally biased region" description="Acidic residues" evidence="1">
    <location>
        <begin position="76"/>
        <end position="90"/>
    </location>
</feature>
<gene>
    <name evidence="4" type="ORF">PM001_LOCUS4129</name>
</gene>
<comment type="caution">
    <text evidence="4">The sequence shown here is derived from an EMBL/GenBank/DDBJ whole genome shotgun (WGS) entry which is preliminary data.</text>
</comment>
<evidence type="ECO:0000313" key="4">
    <source>
        <dbReference type="EMBL" id="CAK7910378.1"/>
    </source>
</evidence>
<dbReference type="SUPFAM" id="SSF48179">
    <property type="entry name" value="6-phosphogluconate dehydrogenase C-terminal domain-like"/>
    <property type="match status" value="1"/>
</dbReference>
<dbReference type="EMBL" id="CAKLBY020000035">
    <property type="protein sequence ID" value="CAK7910378.1"/>
    <property type="molecule type" value="Genomic_DNA"/>
</dbReference>
<dbReference type="Gene3D" id="1.10.1040.10">
    <property type="entry name" value="N-(1-d-carboxylethyl)-l-norvaline Dehydrogenase, domain 2"/>
    <property type="match status" value="1"/>
</dbReference>
<dbReference type="AlphaFoldDB" id="A0AAV1T919"/>
<organism evidence="4 5">
    <name type="scientific">Peronospora matthiolae</name>
    <dbReference type="NCBI Taxonomy" id="2874970"/>
    <lineage>
        <taxon>Eukaryota</taxon>
        <taxon>Sar</taxon>
        <taxon>Stramenopiles</taxon>
        <taxon>Oomycota</taxon>
        <taxon>Peronosporomycetes</taxon>
        <taxon>Peronosporales</taxon>
        <taxon>Peronosporaceae</taxon>
        <taxon>Peronospora</taxon>
    </lineage>
</organism>
<dbReference type="InterPro" id="IPR006115">
    <property type="entry name" value="6PGDH_NADP-bd"/>
</dbReference>
<proteinExistence type="predicted"/>
<dbReference type="InterPro" id="IPR013328">
    <property type="entry name" value="6PGD_dom2"/>
</dbReference>
<name>A0AAV1T919_9STRA</name>
<dbReference type="PANTHER" id="PTHR43060">
    <property type="entry name" value="3-HYDROXYISOBUTYRATE DEHYDROGENASE-LIKE 1, MITOCHONDRIAL-RELATED"/>
    <property type="match status" value="1"/>
</dbReference>
<dbReference type="Pfam" id="PF03446">
    <property type="entry name" value="NAD_binding_2"/>
    <property type="match status" value="1"/>
</dbReference>
<sequence>MDSTDREQRRNSPSLYGTSSFSTPLKLEDKSLDPVSADAQVVASRTRTEEEIVELGQEQQTPSAFTNLLGKREAETELQEEENGSEEADEETPHLLPMVEEEEQEQDLALVQCAGMDQCFDSWNEFHRAMDDYCEATHQPMRLRTSDSAKAVNSRAAKRNSMKDPIDESVGFVKKLYLCTHGVKTKPRGKGKRPRQHYRYMGCPAMIRACISERKPNDPEGHGKSKYVVRVVAQINRHNHRLSEHLFKSYSESRVVIDDELVVPSSQRRLEQAVGAPASVATAPVEQEIAATVHPELEDSALKTSSLFQAQPLDLVPVSRVKIRVGWIGTGIMGSSMCGHLINHGYDVTVYNRTLSKCDELRDKGARVAGSPAEVAQNADIVFIMVGYPSDVKSVVLDPDSGLLSRMKAGGIIVDMTTSEPALAKKIYDAAKLKEVSTLDAPVSGGDVGARDATLSIMVGGDVDPVYVTMPFFSVMGKTVRHMGHAGAGQHTKMMNQILIATNMIGVVEGLLYARKSGLDIGEAIRIVSAGAAGSWSISNMGSRIVKRDFDPGFYVDHFLKDMGIALKEAKKMNLSLPGLSLAHQLYVAVKAQGHGRLGTQALMIALEQLNGIYPEKADNVEVV</sequence>
<dbReference type="GO" id="GO:0050661">
    <property type="term" value="F:NADP binding"/>
    <property type="evidence" value="ECO:0007669"/>
    <property type="project" value="InterPro"/>
</dbReference>
<dbReference type="GO" id="GO:0051287">
    <property type="term" value="F:NAD binding"/>
    <property type="evidence" value="ECO:0007669"/>
    <property type="project" value="InterPro"/>
</dbReference>
<feature type="region of interest" description="Disordered" evidence="1">
    <location>
        <begin position="73"/>
        <end position="92"/>
    </location>
</feature>
<feature type="compositionally biased region" description="Basic and acidic residues" evidence="1">
    <location>
        <begin position="1"/>
        <end position="10"/>
    </location>
</feature>
<dbReference type="InterPro" id="IPR036291">
    <property type="entry name" value="NAD(P)-bd_dom_sf"/>
</dbReference>
<evidence type="ECO:0000313" key="5">
    <source>
        <dbReference type="Proteomes" id="UP001162060"/>
    </source>
</evidence>
<dbReference type="Gene3D" id="3.40.50.720">
    <property type="entry name" value="NAD(P)-binding Rossmann-like Domain"/>
    <property type="match status" value="1"/>
</dbReference>
<dbReference type="InterPro" id="IPR008927">
    <property type="entry name" value="6-PGluconate_DH-like_C_sf"/>
</dbReference>
<evidence type="ECO:0000259" key="3">
    <source>
        <dbReference type="Pfam" id="PF14833"/>
    </source>
</evidence>
<dbReference type="Proteomes" id="UP001162060">
    <property type="component" value="Unassembled WGS sequence"/>
</dbReference>
<feature type="domain" description="3-hydroxyisobutyrate dehydrogenase-like NAD-binding" evidence="3">
    <location>
        <begin position="487"/>
        <end position="604"/>
    </location>
</feature>
<dbReference type="InterPro" id="IPR029154">
    <property type="entry name" value="HIBADH-like_NADP-bd"/>
</dbReference>
<evidence type="ECO:0000256" key="1">
    <source>
        <dbReference type="SAM" id="MobiDB-lite"/>
    </source>
</evidence>
<feature type="region of interest" description="Disordered" evidence="1">
    <location>
        <begin position="1"/>
        <end position="65"/>
    </location>
</feature>
<evidence type="ECO:0000259" key="2">
    <source>
        <dbReference type="Pfam" id="PF03446"/>
    </source>
</evidence>
<feature type="domain" description="6-phosphogluconate dehydrogenase NADP-binding" evidence="2">
    <location>
        <begin position="324"/>
        <end position="484"/>
    </location>
</feature>
<feature type="compositionally biased region" description="Polar residues" evidence="1">
    <location>
        <begin position="11"/>
        <end position="23"/>
    </location>
</feature>